<keyword evidence="2" id="KW-1185">Reference proteome</keyword>
<dbReference type="InterPro" id="IPR016181">
    <property type="entry name" value="Acyl_CoA_acyltransferase"/>
</dbReference>
<name>A0A1V3NQ59_9GAMM</name>
<dbReference type="Gene3D" id="3.40.630.30">
    <property type="match status" value="1"/>
</dbReference>
<proteinExistence type="predicted"/>
<dbReference type="Pfam" id="PF13444">
    <property type="entry name" value="Acetyltransf_5"/>
    <property type="match status" value="1"/>
</dbReference>
<evidence type="ECO:0008006" key="3">
    <source>
        <dbReference type="Google" id="ProtNLM"/>
    </source>
</evidence>
<dbReference type="Proteomes" id="UP000189462">
    <property type="component" value="Unassembled WGS sequence"/>
</dbReference>
<dbReference type="STRING" id="108003.B1C78_03680"/>
<dbReference type="AlphaFoldDB" id="A0A1V3NQ59"/>
<protein>
    <recommendedName>
        <fullName evidence="3">PEP-CTERM/exosortase system-associated acyltransferase</fullName>
    </recommendedName>
</protein>
<sequence length="258" mass="29419">MLTGTDRLIRQFHQYFRVVPASTPALVRQALRIRYQVYCQELGFENAADHPDGLERDAYDGHASHSLLLHRPSNDYVGCVRLILPDPDDPRARFPFERFCNPNLRTELAEAARLNSIAVGEISRLAVCGDYRRRIGEHYVPSGTMDHAARKRHQEVLETHGRLFPFIAPTLYLAGAAMALQQGLSQAFVMMEPRLARHLRRYGILFEQVGDIVDYHGQRGPFRIRREDLLTHLKPRMRALLEVVSSELRPVRTGASVG</sequence>
<dbReference type="SUPFAM" id="SSF55729">
    <property type="entry name" value="Acyl-CoA N-acyltransferases (Nat)"/>
    <property type="match status" value="1"/>
</dbReference>
<comment type="caution">
    <text evidence="1">The sequence shown here is derived from an EMBL/GenBank/DDBJ whole genome shotgun (WGS) entry which is preliminary data.</text>
</comment>
<evidence type="ECO:0000313" key="1">
    <source>
        <dbReference type="EMBL" id="OOG27249.1"/>
    </source>
</evidence>
<evidence type="ECO:0000313" key="2">
    <source>
        <dbReference type="Proteomes" id="UP000189462"/>
    </source>
</evidence>
<organism evidence="1 2">
    <name type="scientific">Thioalkalivibrio denitrificans</name>
    <dbReference type="NCBI Taxonomy" id="108003"/>
    <lineage>
        <taxon>Bacteria</taxon>
        <taxon>Pseudomonadati</taxon>
        <taxon>Pseudomonadota</taxon>
        <taxon>Gammaproteobacteria</taxon>
        <taxon>Chromatiales</taxon>
        <taxon>Ectothiorhodospiraceae</taxon>
        <taxon>Thioalkalivibrio</taxon>
    </lineage>
</organism>
<dbReference type="EMBL" id="MVBK01000020">
    <property type="protein sequence ID" value="OOG27249.1"/>
    <property type="molecule type" value="Genomic_DNA"/>
</dbReference>
<dbReference type="NCBIfam" id="TIGR03694">
    <property type="entry name" value="exosort_acyl"/>
    <property type="match status" value="1"/>
</dbReference>
<accession>A0A1V3NQ59</accession>
<gene>
    <name evidence="1" type="ORF">B1C78_03680</name>
</gene>
<dbReference type="RefSeq" id="WP_175628229.1">
    <property type="nucleotide sequence ID" value="NZ_MVBK01000020.1"/>
</dbReference>
<reference evidence="1 2" key="1">
    <citation type="submission" date="2017-02" db="EMBL/GenBank/DDBJ databases">
        <title>Genomic diversity within the haloalkaliphilic genus Thioalkalivibrio.</title>
        <authorList>
            <person name="Ahn A.-C."/>
            <person name="Meier-Kolthoff J."/>
            <person name="Overmars L."/>
            <person name="Richter M."/>
            <person name="Woyke T."/>
            <person name="Sorokin D.Y."/>
            <person name="Muyzer G."/>
        </authorList>
    </citation>
    <scope>NUCLEOTIDE SEQUENCE [LARGE SCALE GENOMIC DNA]</scope>
    <source>
        <strain evidence="1 2">ALJD</strain>
    </source>
</reference>
<dbReference type="InterPro" id="IPR022484">
    <property type="entry name" value="PEP-CTERM/exosrtase_acylTfrase"/>
</dbReference>